<evidence type="ECO:0000259" key="2">
    <source>
        <dbReference type="Pfam" id="PF13966"/>
    </source>
</evidence>
<accession>A0A835CJM6</accession>
<keyword evidence="4" id="KW-1185">Reference proteome</keyword>
<feature type="domain" description="Endonuclease/exonuclease/phosphatase" evidence="1">
    <location>
        <begin position="55"/>
        <end position="274"/>
    </location>
</feature>
<protein>
    <submittedName>
        <fullName evidence="3">Reverse transcriptase</fullName>
    </submittedName>
</protein>
<proteinExistence type="predicted"/>
<reference evidence="3" key="1">
    <citation type="submission" date="2020-09" db="EMBL/GenBank/DDBJ databases">
        <title>Genome-Enabled Discovery of Anthraquinone Biosynthesis in Senna tora.</title>
        <authorList>
            <person name="Kang S.-H."/>
            <person name="Pandey R.P."/>
            <person name="Lee C.-M."/>
            <person name="Sim J.-S."/>
            <person name="Jeong J.-T."/>
            <person name="Choi B.-S."/>
            <person name="Jung M."/>
            <person name="Ginzburg D."/>
            <person name="Zhao K."/>
            <person name="Won S.Y."/>
            <person name="Oh T.-J."/>
            <person name="Yu Y."/>
            <person name="Kim N.-H."/>
            <person name="Lee O.R."/>
            <person name="Lee T.-H."/>
            <person name="Bashyal P."/>
            <person name="Kim T.-S."/>
            <person name="Lee W.-H."/>
            <person name="Kawkins C."/>
            <person name="Kim C.-K."/>
            <person name="Kim J.S."/>
            <person name="Ahn B.O."/>
            <person name="Rhee S.Y."/>
            <person name="Sohng J.K."/>
        </authorList>
    </citation>
    <scope>NUCLEOTIDE SEQUENCE</scope>
    <source>
        <tissue evidence="3">Leaf</tissue>
    </source>
</reference>
<keyword evidence="3" id="KW-0808">Transferase</keyword>
<dbReference type="InterPro" id="IPR036691">
    <property type="entry name" value="Endo/exonu/phosph_ase_sf"/>
</dbReference>
<dbReference type="InterPro" id="IPR005135">
    <property type="entry name" value="Endo/exonuclease/phosphatase"/>
</dbReference>
<dbReference type="SUPFAM" id="SSF56219">
    <property type="entry name" value="DNase I-like"/>
    <property type="match status" value="1"/>
</dbReference>
<dbReference type="EMBL" id="JAAIUW010000001">
    <property type="protein sequence ID" value="KAF7844754.1"/>
    <property type="molecule type" value="Genomic_DNA"/>
</dbReference>
<evidence type="ECO:0000313" key="4">
    <source>
        <dbReference type="Proteomes" id="UP000634136"/>
    </source>
</evidence>
<keyword evidence="3" id="KW-0695">RNA-directed DNA polymerase</keyword>
<evidence type="ECO:0000313" key="3">
    <source>
        <dbReference type="EMBL" id="KAF7844754.1"/>
    </source>
</evidence>
<dbReference type="GO" id="GO:0003964">
    <property type="term" value="F:RNA-directed DNA polymerase activity"/>
    <property type="evidence" value="ECO:0007669"/>
    <property type="project" value="UniProtKB-KW"/>
</dbReference>
<dbReference type="InterPro" id="IPR026960">
    <property type="entry name" value="RVT-Znf"/>
</dbReference>
<dbReference type="AlphaFoldDB" id="A0A835CJM6"/>
<dbReference type="Proteomes" id="UP000634136">
    <property type="component" value="Unassembled WGS sequence"/>
</dbReference>
<dbReference type="PANTHER" id="PTHR35218">
    <property type="entry name" value="RNASE H DOMAIN-CONTAINING PROTEIN"/>
    <property type="match status" value="1"/>
</dbReference>
<comment type="caution">
    <text evidence="3">The sequence shown here is derived from an EMBL/GenBank/DDBJ whole genome shotgun (WGS) entry which is preliminary data.</text>
</comment>
<gene>
    <name evidence="3" type="ORF">G2W53_001659</name>
</gene>
<feature type="domain" description="Reverse transcriptase zinc-binding" evidence="2">
    <location>
        <begin position="379"/>
        <end position="464"/>
    </location>
</feature>
<sequence>MLERGVLNYSIKINPRRILEQGESNTRISNPMQPPYDLFLFNEDLSFYLKMNILAWNVRGAGGADFRRVFRETYAIHQPDAVILTETRVSGERANGIINSLGFEHTYKVDAMGFAGGIWVLWNSNNISIRIVSSSFQEVHSIVKVGPLSFILTSLYASPNHEKRKKLWDSLAEFSTMHSHPWLIMGDFNDISNNSEKFGGRVDNSNCMRIFNNFLNISRLIDLGFVGPLFTWTNCQPNGRTIRTRIDRAHANKQWLDLFPETKVFHLPRFSSDHCPILLRTNPHINTGQKLFRLETFWLKHPNFKGTIYNIWNSSQSNLDDNLSDSDTLKISDPLLNWPPSEISTFPIHIKNELTSTFVHLNNNMPDQMAWKYSKDGTFTIKSAYNLISNENQNETANLNWLWKPPVHPRETFFLWKTYQNALPTAKKLHSFNCLQNPLCQLCSTEEETVIDILRDCYISRGVWDILKVPHTFFQTTIQPWLKHNATDSSTSYHNVPWNCLFTYTLRDSQLGSGGIIRDENENHVISFSHYPGSGNVIIAELYLLLSFPEWNIRHCYREANKCADALANFGRLSKLQLSINNAPPAYLINHLHHDQQSCHVPRAVSTSRPSSNVFATETI</sequence>
<keyword evidence="3" id="KW-0548">Nucleotidyltransferase</keyword>
<dbReference type="Pfam" id="PF13966">
    <property type="entry name" value="zf-RVT"/>
    <property type="match status" value="1"/>
</dbReference>
<dbReference type="Pfam" id="PF03372">
    <property type="entry name" value="Exo_endo_phos"/>
    <property type="match status" value="1"/>
</dbReference>
<organism evidence="3 4">
    <name type="scientific">Senna tora</name>
    <dbReference type="NCBI Taxonomy" id="362788"/>
    <lineage>
        <taxon>Eukaryota</taxon>
        <taxon>Viridiplantae</taxon>
        <taxon>Streptophyta</taxon>
        <taxon>Embryophyta</taxon>
        <taxon>Tracheophyta</taxon>
        <taxon>Spermatophyta</taxon>
        <taxon>Magnoliopsida</taxon>
        <taxon>eudicotyledons</taxon>
        <taxon>Gunneridae</taxon>
        <taxon>Pentapetalae</taxon>
        <taxon>rosids</taxon>
        <taxon>fabids</taxon>
        <taxon>Fabales</taxon>
        <taxon>Fabaceae</taxon>
        <taxon>Caesalpinioideae</taxon>
        <taxon>Cassia clade</taxon>
        <taxon>Senna</taxon>
    </lineage>
</organism>
<dbReference type="OrthoDB" id="1720282at2759"/>
<name>A0A835CJM6_9FABA</name>
<dbReference type="Gene3D" id="3.60.10.10">
    <property type="entry name" value="Endonuclease/exonuclease/phosphatase"/>
    <property type="match status" value="1"/>
</dbReference>
<evidence type="ECO:0000259" key="1">
    <source>
        <dbReference type="Pfam" id="PF03372"/>
    </source>
</evidence>
<dbReference type="PANTHER" id="PTHR35218:SF9">
    <property type="entry name" value="ENDONUCLEASE_EXONUCLEASE_PHOSPHATASE DOMAIN-CONTAINING PROTEIN"/>
    <property type="match status" value="1"/>
</dbReference>